<dbReference type="GO" id="GO:0003676">
    <property type="term" value="F:nucleic acid binding"/>
    <property type="evidence" value="ECO:0007669"/>
    <property type="project" value="InterPro"/>
</dbReference>
<sequence length="137" mass="15621">METLYYFLGLHLGAKTISGRYSLVSEYERYFLVGITDSNTAELWAIEKVVKLCKDNHELRGRNIAMVSDSKVAVVWVNREDFGNMAHINSIYDIRTCMSDCDSLEAVYDSRAYNSFTDSLEKMGSSRTGDFVMWGDL</sequence>
<dbReference type="EMBL" id="JANJYI010000008">
    <property type="protein sequence ID" value="KAK2640472.1"/>
    <property type="molecule type" value="Genomic_DNA"/>
</dbReference>
<dbReference type="Proteomes" id="UP001280121">
    <property type="component" value="Unassembled WGS sequence"/>
</dbReference>
<name>A0AAD9WS62_9ROSI</name>
<dbReference type="AlphaFoldDB" id="A0AAD9WS62"/>
<evidence type="ECO:0000313" key="1">
    <source>
        <dbReference type="EMBL" id="KAK2640472.1"/>
    </source>
</evidence>
<evidence type="ECO:0000313" key="2">
    <source>
        <dbReference type="Proteomes" id="UP001280121"/>
    </source>
</evidence>
<dbReference type="InterPro" id="IPR036397">
    <property type="entry name" value="RNaseH_sf"/>
</dbReference>
<dbReference type="InterPro" id="IPR012337">
    <property type="entry name" value="RNaseH-like_sf"/>
</dbReference>
<dbReference type="Gene3D" id="3.30.420.10">
    <property type="entry name" value="Ribonuclease H-like superfamily/Ribonuclease H"/>
    <property type="match status" value="1"/>
</dbReference>
<proteinExistence type="predicted"/>
<gene>
    <name evidence="1" type="ORF">Ddye_028267</name>
</gene>
<accession>A0AAD9WS62</accession>
<protein>
    <submittedName>
        <fullName evidence="1">Uncharacterized protein</fullName>
    </submittedName>
</protein>
<dbReference type="SUPFAM" id="SSF53098">
    <property type="entry name" value="Ribonuclease H-like"/>
    <property type="match status" value="1"/>
</dbReference>
<keyword evidence="2" id="KW-1185">Reference proteome</keyword>
<comment type="caution">
    <text evidence="1">The sequence shown here is derived from an EMBL/GenBank/DDBJ whole genome shotgun (WGS) entry which is preliminary data.</text>
</comment>
<organism evidence="1 2">
    <name type="scientific">Dipteronia dyeriana</name>
    <dbReference type="NCBI Taxonomy" id="168575"/>
    <lineage>
        <taxon>Eukaryota</taxon>
        <taxon>Viridiplantae</taxon>
        <taxon>Streptophyta</taxon>
        <taxon>Embryophyta</taxon>
        <taxon>Tracheophyta</taxon>
        <taxon>Spermatophyta</taxon>
        <taxon>Magnoliopsida</taxon>
        <taxon>eudicotyledons</taxon>
        <taxon>Gunneridae</taxon>
        <taxon>Pentapetalae</taxon>
        <taxon>rosids</taxon>
        <taxon>malvids</taxon>
        <taxon>Sapindales</taxon>
        <taxon>Sapindaceae</taxon>
        <taxon>Hippocastanoideae</taxon>
        <taxon>Acereae</taxon>
        <taxon>Dipteronia</taxon>
    </lineage>
</organism>
<reference evidence="1" key="1">
    <citation type="journal article" date="2023" name="Plant J.">
        <title>Genome sequences and population genomics provide insights into the demographic history, inbreeding, and mutation load of two 'living fossil' tree species of Dipteronia.</title>
        <authorList>
            <person name="Feng Y."/>
            <person name="Comes H.P."/>
            <person name="Chen J."/>
            <person name="Zhu S."/>
            <person name="Lu R."/>
            <person name="Zhang X."/>
            <person name="Li P."/>
            <person name="Qiu J."/>
            <person name="Olsen K.M."/>
            <person name="Qiu Y."/>
        </authorList>
    </citation>
    <scope>NUCLEOTIDE SEQUENCE</scope>
    <source>
        <strain evidence="1">KIB01</strain>
    </source>
</reference>